<evidence type="ECO:0000313" key="2">
    <source>
        <dbReference type="Proteomes" id="UP000044377"/>
    </source>
</evidence>
<dbReference type="AlphaFoldDB" id="A0A0G4JXW2"/>
<accession>A0A0G4JXW2</accession>
<gene>
    <name evidence="1" type="ORF">BN1221_03226c</name>
</gene>
<dbReference type="EMBL" id="CGIG01000001">
    <property type="protein sequence ID" value="CPR18470.1"/>
    <property type="molecule type" value="Genomic_DNA"/>
</dbReference>
<dbReference type="Proteomes" id="UP000044377">
    <property type="component" value="Unassembled WGS sequence"/>
</dbReference>
<name>A0A0G4JXW2_9GAMM</name>
<reference evidence="2" key="1">
    <citation type="submission" date="2015-01" db="EMBL/GenBank/DDBJ databases">
        <authorList>
            <person name="Paterson Steve"/>
        </authorList>
    </citation>
    <scope>NUCLEOTIDE SEQUENCE [LARGE SCALE GENOMIC DNA]</scope>
    <source>
        <strain evidence="2">OBR1</strain>
    </source>
</reference>
<sequence length="69" mass="8029">MIAPGHCHTPCAKRLFTWLSIIGRQVYVHSYLSRQKHYYKLDDNNFYLSIRMNTGRTCTAYSTGDISLN</sequence>
<organism evidence="1 2">
    <name type="scientific">Brenneria goodwinii</name>
    <dbReference type="NCBI Taxonomy" id="1109412"/>
    <lineage>
        <taxon>Bacteria</taxon>
        <taxon>Pseudomonadati</taxon>
        <taxon>Pseudomonadota</taxon>
        <taxon>Gammaproteobacteria</taxon>
        <taxon>Enterobacterales</taxon>
        <taxon>Pectobacteriaceae</taxon>
        <taxon>Brenneria</taxon>
    </lineage>
</organism>
<evidence type="ECO:0000313" key="1">
    <source>
        <dbReference type="EMBL" id="CPR18470.1"/>
    </source>
</evidence>
<dbReference type="STRING" id="1109412.BN1221_03226c"/>
<proteinExistence type="predicted"/>
<protein>
    <submittedName>
        <fullName evidence="1">Uncharacterized protein</fullName>
    </submittedName>
</protein>
<keyword evidence="2" id="KW-1185">Reference proteome</keyword>